<accession>A0A9W6T084</accession>
<dbReference type="AlphaFoldDB" id="A0A9W6T084"/>
<feature type="domain" description="C2H2-type" evidence="9">
    <location>
        <begin position="490"/>
        <end position="517"/>
    </location>
</feature>
<feature type="compositionally biased region" description="Basic and acidic residues" evidence="8">
    <location>
        <begin position="395"/>
        <end position="440"/>
    </location>
</feature>
<dbReference type="SMART" id="SM00355">
    <property type="entry name" value="ZnF_C2H2"/>
    <property type="match status" value="2"/>
</dbReference>
<evidence type="ECO:0000259" key="9">
    <source>
        <dbReference type="PROSITE" id="PS50157"/>
    </source>
</evidence>
<dbReference type="FunFam" id="3.30.160.60:FF:000145">
    <property type="entry name" value="Zinc finger protein 574"/>
    <property type="match status" value="1"/>
</dbReference>
<comment type="subcellular location">
    <subcellularLocation>
        <location evidence="1">Nucleus</location>
    </subcellularLocation>
</comment>
<keyword evidence="3" id="KW-0677">Repeat</keyword>
<dbReference type="PROSITE" id="PS50157">
    <property type="entry name" value="ZINC_FINGER_C2H2_2"/>
    <property type="match status" value="2"/>
</dbReference>
<name>A0A9W6T084_CANBO</name>
<gene>
    <name evidence="10" type="ORF">Cboi02_000263800</name>
</gene>
<evidence type="ECO:0000256" key="5">
    <source>
        <dbReference type="ARBA" id="ARBA00022833"/>
    </source>
</evidence>
<sequence length="569" mass="64382">MNQFHTYKSAIQQDSEHPEFSVSQTANNYGTGGISVTDSTEFTPTYPYSSLHSNHGTSNFSMAVNAAHSIASTKATTSLVLPSIGDPNSRPMYELDTYFQHQQQPQQQQQQQYQSQQQIHSHTQIGQHINVYQFHKLNSPRNFDFASNHSQDANFVTNYNANNHYTPTYTEQFKLISQQPLPKLHSTNYHNASLASTASVDSIFDDKSQATSIDGHNTSYSSSSTHSSTPMSSISSASYIPEYESLDITGGMEQSDYTSGKVYTKPRVELPSIGCINNNNNAIYYNSSMYSNASYEAVGLPYDCLASVPNREQYINFENINKENMAHNNLTYFSYCNVERKANIVNGINEKFELLNIKKGKGGRKAIPLDGVTVLKVALGGEMKRSSETTSGGKKFPETNSRFDVHDDDTHQYGTHDDTCDETRDQDRSNSEINRNDRVTPESFGYGKEIRQSSVSDPNKSYKCSVCSKSYTRNHNLVSHERTHRDLKPFKCSTCDKLFTRHHDLKRHESLHLKVKKFICRGILSDNETKWGCGRTFARKDSLLKHLQTKKAKSKCIEKLIKEENRNKH</sequence>
<dbReference type="GO" id="GO:0000978">
    <property type="term" value="F:RNA polymerase II cis-regulatory region sequence-specific DNA binding"/>
    <property type="evidence" value="ECO:0007669"/>
    <property type="project" value="TreeGrafter"/>
</dbReference>
<evidence type="ECO:0000313" key="10">
    <source>
        <dbReference type="EMBL" id="GME69918.1"/>
    </source>
</evidence>
<comment type="caution">
    <text evidence="10">The sequence shown here is derived from an EMBL/GenBank/DDBJ whole genome shotgun (WGS) entry which is preliminary data.</text>
</comment>
<dbReference type="InterPro" id="IPR036236">
    <property type="entry name" value="Znf_C2H2_sf"/>
</dbReference>
<dbReference type="EMBL" id="BSXN01000811">
    <property type="protein sequence ID" value="GME69918.1"/>
    <property type="molecule type" value="Genomic_DNA"/>
</dbReference>
<dbReference type="Pfam" id="PF00096">
    <property type="entry name" value="zf-C2H2"/>
    <property type="match status" value="1"/>
</dbReference>
<proteinExistence type="predicted"/>
<evidence type="ECO:0000256" key="2">
    <source>
        <dbReference type="ARBA" id="ARBA00022723"/>
    </source>
</evidence>
<keyword evidence="4 7" id="KW-0863">Zinc-finger</keyword>
<feature type="region of interest" description="Disordered" evidence="8">
    <location>
        <begin position="213"/>
        <end position="233"/>
    </location>
</feature>
<feature type="domain" description="C2H2-type" evidence="9">
    <location>
        <begin position="462"/>
        <end position="489"/>
    </location>
</feature>
<evidence type="ECO:0000313" key="11">
    <source>
        <dbReference type="Proteomes" id="UP001165120"/>
    </source>
</evidence>
<keyword evidence="6" id="KW-0539">Nucleus</keyword>
<evidence type="ECO:0000256" key="8">
    <source>
        <dbReference type="SAM" id="MobiDB-lite"/>
    </source>
</evidence>
<keyword evidence="11" id="KW-1185">Reference proteome</keyword>
<keyword evidence="5" id="KW-0862">Zinc</keyword>
<dbReference type="Proteomes" id="UP001165120">
    <property type="component" value="Unassembled WGS sequence"/>
</dbReference>
<dbReference type="Gene3D" id="3.30.160.60">
    <property type="entry name" value="Classic Zinc Finger"/>
    <property type="match status" value="2"/>
</dbReference>
<organism evidence="10 11">
    <name type="scientific">Candida boidinii</name>
    <name type="common">Yeast</name>
    <dbReference type="NCBI Taxonomy" id="5477"/>
    <lineage>
        <taxon>Eukaryota</taxon>
        <taxon>Fungi</taxon>
        <taxon>Dikarya</taxon>
        <taxon>Ascomycota</taxon>
        <taxon>Saccharomycotina</taxon>
        <taxon>Pichiomycetes</taxon>
        <taxon>Pichiales</taxon>
        <taxon>Pichiaceae</taxon>
        <taxon>Ogataea</taxon>
        <taxon>Ogataea/Candida clade</taxon>
    </lineage>
</organism>
<dbReference type="InterPro" id="IPR050527">
    <property type="entry name" value="Snail/Krueppel_Znf"/>
</dbReference>
<dbReference type="GO" id="GO:0000981">
    <property type="term" value="F:DNA-binding transcription factor activity, RNA polymerase II-specific"/>
    <property type="evidence" value="ECO:0007669"/>
    <property type="project" value="TreeGrafter"/>
</dbReference>
<protein>
    <submittedName>
        <fullName evidence="10">Unnamed protein product</fullName>
    </submittedName>
</protein>
<dbReference type="InterPro" id="IPR013087">
    <property type="entry name" value="Znf_C2H2_type"/>
</dbReference>
<dbReference type="PROSITE" id="PS00028">
    <property type="entry name" value="ZINC_FINGER_C2H2_1"/>
    <property type="match status" value="2"/>
</dbReference>
<feature type="compositionally biased region" description="Low complexity" evidence="8">
    <location>
        <begin position="218"/>
        <end position="233"/>
    </location>
</feature>
<dbReference type="SUPFAM" id="SSF57667">
    <property type="entry name" value="beta-beta-alpha zinc fingers"/>
    <property type="match status" value="1"/>
</dbReference>
<evidence type="ECO:0000256" key="6">
    <source>
        <dbReference type="ARBA" id="ARBA00023242"/>
    </source>
</evidence>
<evidence type="ECO:0000256" key="7">
    <source>
        <dbReference type="PROSITE-ProRule" id="PRU00042"/>
    </source>
</evidence>
<keyword evidence="2" id="KW-0479">Metal-binding</keyword>
<dbReference type="PANTHER" id="PTHR24388">
    <property type="entry name" value="ZINC FINGER PROTEIN"/>
    <property type="match status" value="1"/>
</dbReference>
<evidence type="ECO:0000256" key="1">
    <source>
        <dbReference type="ARBA" id="ARBA00004123"/>
    </source>
</evidence>
<reference evidence="10" key="1">
    <citation type="submission" date="2023-04" db="EMBL/GenBank/DDBJ databases">
        <title>Candida boidinii NBRC 10035.</title>
        <authorList>
            <person name="Ichikawa N."/>
            <person name="Sato H."/>
            <person name="Tonouchi N."/>
        </authorList>
    </citation>
    <scope>NUCLEOTIDE SEQUENCE</scope>
    <source>
        <strain evidence="10">NBRC 10035</strain>
    </source>
</reference>
<feature type="region of interest" description="Disordered" evidence="8">
    <location>
        <begin position="383"/>
        <end position="458"/>
    </location>
</feature>
<evidence type="ECO:0000256" key="4">
    <source>
        <dbReference type="ARBA" id="ARBA00022771"/>
    </source>
</evidence>
<evidence type="ECO:0000256" key="3">
    <source>
        <dbReference type="ARBA" id="ARBA00022737"/>
    </source>
</evidence>
<dbReference type="PANTHER" id="PTHR24388:SF54">
    <property type="entry name" value="PROTEIN ESCARGOT"/>
    <property type="match status" value="1"/>
</dbReference>
<dbReference type="GO" id="GO:0005634">
    <property type="term" value="C:nucleus"/>
    <property type="evidence" value="ECO:0007669"/>
    <property type="project" value="UniProtKB-SubCell"/>
</dbReference>
<dbReference type="GO" id="GO:0008270">
    <property type="term" value="F:zinc ion binding"/>
    <property type="evidence" value="ECO:0007669"/>
    <property type="project" value="UniProtKB-KW"/>
</dbReference>